<evidence type="ECO:0000313" key="1">
    <source>
        <dbReference type="EMBL" id="KAI9914539.1"/>
    </source>
</evidence>
<name>A0ACC0W8X5_9STRA</name>
<keyword evidence="2" id="KW-1185">Reference proteome</keyword>
<gene>
    <name evidence="1" type="ORF">PsorP6_007849</name>
</gene>
<sequence length="103" mass="11175">MSDTDAGPGKFVTGSRTMLNAFLSRGGIVPDEVQRVQELLECMDNNAQKIAAALAENRRRGVNITGADTTAQLLKEQKEFVKEIAELYKQLSEKPAPVAPTAN</sequence>
<organism evidence="1 2">
    <name type="scientific">Peronosclerospora sorghi</name>
    <dbReference type="NCBI Taxonomy" id="230839"/>
    <lineage>
        <taxon>Eukaryota</taxon>
        <taxon>Sar</taxon>
        <taxon>Stramenopiles</taxon>
        <taxon>Oomycota</taxon>
        <taxon>Peronosporomycetes</taxon>
        <taxon>Peronosporales</taxon>
        <taxon>Peronosporaceae</taxon>
        <taxon>Peronosclerospora</taxon>
    </lineage>
</organism>
<evidence type="ECO:0000313" key="2">
    <source>
        <dbReference type="Proteomes" id="UP001163321"/>
    </source>
</evidence>
<proteinExistence type="predicted"/>
<dbReference type="Proteomes" id="UP001163321">
    <property type="component" value="Chromosome 3"/>
</dbReference>
<protein>
    <submittedName>
        <fullName evidence="1">Uncharacterized protein</fullName>
    </submittedName>
</protein>
<accession>A0ACC0W8X5</accession>
<dbReference type="EMBL" id="CM047582">
    <property type="protein sequence ID" value="KAI9914539.1"/>
    <property type="molecule type" value="Genomic_DNA"/>
</dbReference>
<comment type="caution">
    <text evidence="1">The sequence shown here is derived from an EMBL/GenBank/DDBJ whole genome shotgun (WGS) entry which is preliminary data.</text>
</comment>
<reference evidence="1 2" key="1">
    <citation type="journal article" date="2022" name="bioRxiv">
        <title>The genome of the oomycete Peronosclerospora sorghi, a cosmopolitan pathogen of maize and sorghum, is inflated with dispersed pseudogenes.</title>
        <authorList>
            <person name="Fletcher K."/>
            <person name="Martin F."/>
            <person name="Isakeit T."/>
            <person name="Cavanaugh K."/>
            <person name="Magill C."/>
            <person name="Michelmore R."/>
        </authorList>
    </citation>
    <scope>NUCLEOTIDE SEQUENCE [LARGE SCALE GENOMIC DNA]</scope>
    <source>
        <strain evidence="1">P6</strain>
    </source>
</reference>